<dbReference type="InterPro" id="IPR008274">
    <property type="entry name" value="AldOxase/xan_DH_MoCoBD1"/>
</dbReference>
<dbReference type="Gene3D" id="3.30.365.10">
    <property type="entry name" value="Aldehyde oxidase/xanthine dehydrogenase, molybdopterin binding domain"/>
    <property type="match status" value="3"/>
</dbReference>
<dbReference type="GO" id="GO:0016491">
    <property type="term" value="F:oxidoreductase activity"/>
    <property type="evidence" value="ECO:0007669"/>
    <property type="project" value="InterPro"/>
</dbReference>
<dbReference type="Pfam" id="PF02738">
    <property type="entry name" value="MoCoBD_1"/>
    <property type="match status" value="1"/>
</dbReference>
<evidence type="ECO:0000313" key="2">
    <source>
        <dbReference type="EMBL" id="SVA62164.1"/>
    </source>
</evidence>
<protein>
    <recommendedName>
        <fullName evidence="1">Aldehyde oxidase/xanthine dehydrogenase a/b hammerhead domain-containing protein</fullName>
    </recommendedName>
</protein>
<dbReference type="PANTHER" id="PTHR47495:SF1">
    <property type="entry name" value="BLL3820 PROTEIN"/>
    <property type="match status" value="1"/>
</dbReference>
<sequence length="398" mass="42929">VVSFGVTASDAGRLVLATGVDGAQEPGAGPYPDPDFRQLDSWIVIHRDNTATFYVGKTDCGQGTGTAFRQMMADELDIGYDSTSVVMGSTDVTPDQGGSGGSDAIQQDGWPMRRVAAEARRILLALAAERFGVPVDLLSVKEAVVSMTSDPSRKVTYAELIGGQRFDVNLRGRTVNETTGVAKVKPVDALRIVGQSPMRFDIPPKVDGSLIWAVDVTLPGMVHARNIKPPVVGARLRSVDESSVENLPGFIQVVRKGNYLAVVCEREEEAITAARRLKTDWEKPEVAPFPTSDKLFSYMRSVAPMSKFEPEAVGDPEAALAEATTVLKADYDVPFQGHTAFGPAHALADPSNGQMTIYSNDMKAYGMRTGIAEFLEIPRDQVRVVWMEGSQAYGRTAA</sequence>
<dbReference type="Gene3D" id="3.90.1170.50">
    <property type="entry name" value="Aldehyde oxidase/xanthine dehydrogenase, a/b hammerhead"/>
    <property type="match status" value="1"/>
</dbReference>
<dbReference type="EMBL" id="UINC01014601">
    <property type="protein sequence ID" value="SVA62164.1"/>
    <property type="molecule type" value="Genomic_DNA"/>
</dbReference>
<feature type="non-terminal residue" evidence="2">
    <location>
        <position position="398"/>
    </location>
</feature>
<dbReference type="InterPro" id="IPR052516">
    <property type="entry name" value="N-heterocyclic_Hydroxylase"/>
</dbReference>
<evidence type="ECO:0000259" key="1">
    <source>
        <dbReference type="SMART" id="SM01008"/>
    </source>
</evidence>
<name>A0A381XBR2_9ZZZZ</name>
<feature type="domain" description="Aldehyde oxidase/xanthine dehydrogenase a/b hammerhead" evidence="1">
    <location>
        <begin position="207"/>
        <end position="285"/>
    </location>
</feature>
<reference evidence="2" key="1">
    <citation type="submission" date="2018-05" db="EMBL/GenBank/DDBJ databases">
        <authorList>
            <person name="Lanie J.A."/>
            <person name="Ng W.-L."/>
            <person name="Kazmierczak K.M."/>
            <person name="Andrzejewski T.M."/>
            <person name="Davidsen T.M."/>
            <person name="Wayne K.J."/>
            <person name="Tettelin H."/>
            <person name="Glass J.I."/>
            <person name="Rusch D."/>
            <person name="Podicherti R."/>
            <person name="Tsui H.-C.T."/>
            <person name="Winkler M.E."/>
        </authorList>
    </citation>
    <scope>NUCLEOTIDE SEQUENCE</scope>
</reference>
<dbReference type="SUPFAM" id="SSF56003">
    <property type="entry name" value="Molybdenum cofactor-binding domain"/>
    <property type="match status" value="2"/>
</dbReference>
<dbReference type="AlphaFoldDB" id="A0A381XBR2"/>
<dbReference type="SMART" id="SM01008">
    <property type="entry name" value="Ald_Xan_dh_C"/>
    <property type="match status" value="1"/>
</dbReference>
<dbReference type="InterPro" id="IPR037165">
    <property type="entry name" value="AldOxase/xan_DH_Mopterin-bd_sf"/>
</dbReference>
<proteinExistence type="predicted"/>
<accession>A0A381XBR2</accession>
<dbReference type="InterPro" id="IPR000674">
    <property type="entry name" value="Ald_Oxase/Xan_DH_a/b"/>
</dbReference>
<feature type="non-terminal residue" evidence="2">
    <location>
        <position position="1"/>
    </location>
</feature>
<gene>
    <name evidence="2" type="ORF">METZ01_LOCUS115018</name>
</gene>
<dbReference type="PANTHER" id="PTHR47495">
    <property type="entry name" value="ALDEHYDE DEHYDROGENASE"/>
    <property type="match status" value="1"/>
</dbReference>
<dbReference type="InterPro" id="IPR046867">
    <property type="entry name" value="AldOxase/xan_DH_MoCoBD2"/>
</dbReference>
<dbReference type="Pfam" id="PF20256">
    <property type="entry name" value="MoCoBD_2"/>
    <property type="match status" value="1"/>
</dbReference>
<organism evidence="2">
    <name type="scientific">marine metagenome</name>
    <dbReference type="NCBI Taxonomy" id="408172"/>
    <lineage>
        <taxon>unclassified sequences</taxon>
        <taxon>metagenomes</taxon>
        <taxon>ecological metagenomes</taxon>
    </lineage>
</organism>